<dbReference type="Pfam" id="PF01381">
    <property type="entry name" value="HTH_3"/>
    <property type="match status" value="1"/>
</dbReference>
<dbReference type="CDD" id="cd00093">
    <property type="entry name" value="HTH_XRE"/>
    <property type="match status" value="1"/>
</dbReference>
<dbReference type="PROSITE" id="PS50943">
    <property type="entry name" value="HTH_CROC1"/>
    <property type="match status" value="1"/>
</dbReference>
<dbReference type="RefSeq" id="WP_059053216.1">
    <property type="nucleotide sequence ID" value="NZ_JAZHSO010000023.1"/>
</dbReference>
<organism evidence="2 3">
    <name type="scientific">Tractidigestivibacter scatoligenes</name>
    <name type="common">Olsenella scatoligenes</name>
    <dbReference type="NCBI Taxonomy" id="1299998"/>
    <lineage>
        <taxon>Bacteria</taxon>
        <taxon>Bacillati</taxon>
        <taxon>Actinomycetota</taxon>
        <taxon>Coriobacteriia</taxon>
        <taxon>Coriobacteriales</taxon>
        <taxon>Atopobiaceae</taxon>
        <taxon>Tractidigestivibacter</taxon>
    </lineage>
</organism>
<reference evidence="2 3" key="1">
    <citation type="submission" date="2015-12" db="EMBL/GenBank/DDBJ databases">
        <title>Draft Genome Sequence of Olsenella scatoligenes SK9K4T; a Producer of 3-Methylindole- (skatole) and 4-Methylphenol- (p-cresol) Isolated from Pig Feces.</title>
        <authorList>
            <person name="Li X."/>
            <person name="Borg B."/>
            <person name="Canibe N."/>
        </authorList>
    </citation>
    <scope>NUCLEOTIDE SEQUENCE [LARGE SCALE GENOMIC DNA]</scope>
    <source>
        <strain evidence="2 3">SK9K4</strain>
    </source>
</reference>
<evidence type="ECO:0000313" key="3">
    <source>
        <dbReference type="Proteomes" id="UP000054078"/>
    </source>
</evidence>
<name>A0A100YWY0_TRASO</name>
<keyword evidence="3" id="KW-1185">Reference proteome</keyword>
<accession>A0A100YWY0</accession>
<evidence type="ECO:0000313" key="2">
    <source>
        <dbReference type="EMBL" id="KUH59197.1"/>
    </source>
</evidence>
<comment type="caution">
    <text evidence="2">The sequence shown here is derived from an EMBL/GenBank/DDBJ whole genome shotgun (WGS) entry which is preliminary data.</text>
</comment>
<evidence type="ECO:0000259" key="1">
    <source>
        <dbReference type="PROSITE" id="PS50943"/>
    </source>
</evidence>
<dbReference type="SMART" id="SM00530">
    <property type="entry name" value="HTH_XRE"/>
    <property type="match status" value="1"/>
</dbReference>
<dbReference type="GO" id="GO:0003677">
    <property type="term" value="F:DNA binding"/>
    <property type="evidence" value="ECO:0007669"/>
    <property type="project" value="InterPro"/>
</dbReference>
<gene>
    <name evidence="2" type="ORF">AUL39_02375</name>
</gene>
<sequence>MYEIADRLVGKVLRKLRIESDLKQEQVAARLGTNQSMISKFESGERSLHLGEVYAYAEALGTTPQRILQEVWDSQKPPHGN</sequence>
<dbReference type="InterPro" id="IPR001387">
    <property type="entry name" value="Cro/C1-type_HTH"/>
</dbReference>
<dbReference type="InterPro" id="IPR010982">
    <property type="entry name" value="Lambda_DNA-bd_dom_sf"/>
</dbReference>
<protein>
    <recommendedName>
        <fullName evidence="1">HTH cro/C1-type domain-containing protein</fullName>
    </recommendedName>
</protein>
<dbReference type="EMBL" id="LOJF01000001">
    <property type="protein sequence ID" value="KUH59197.1"/>
    <property type="molecule type" value="Genomic_DNA"/>
</dbReference>
<dbReference type="STRING" id="1299998.AUL39_02375"/>
<feature type="domain" description="HTH cro/C1-type" evidence="1">
    <location>
        <begin position="13"/>
        <end position="67"/>
    </location>
</feature>
<dbReference type="Proteomes" id="UP000054078">
    <property type="component" value="Unassembled WGS sequence"/>
</dbReference>
<dbReference type="SUPFAM" id="SSF47413">
    <property type="entry name" value="lambda repressor-like DNA-binding domains"/>
    <property type="match status" value="1"/>
</dbReference>
<dbReference type="Gene3D" id="1.10.260.40">
    <property type="entry name" value="lambda repressor-like DNA-binding domains"/>
    <property type="match status" value="1"/>
</dbReference>
<proteinExistence type="predicted"/>
<dbReference type="OrthoDB" id="3176995at2"/>
<dbReference type="AlphaFoldDB" id="A0A100YWY0"/>